<evidence type="ECO:0000256" key="3">
    <source>
        <dbReference type="ARBA" id="ARBA00022723"/>
    </source>
</evidence>
<dbReference type="GO" id="GO:0006508">
    <property type="term" value="P:proteolysis"/>
    <property type="evidence" value="ECO:0007669"/>
    <property type="project" value="UniProtKB-KW"/>
</dbReference>
<dbReference type="PANTHER" id="PTHR21666:SF288">
    <property type="entry name" value="CELL DIVISION PROTEIN YTFB"/>
    <property type="match status" value="1"/>
</dbReference>
<proteinExistence type="predicted"/>
<dbReference type="CDD" id="cd12797">
    <property type="entry name" value="M23_peptidase"/>
    <property type="match status" value="1"/>
</dbReference>
<dbReference type="SUPFAM" id="SSF51261">
    <property type="entry name" value="Duplicated hybrid motif"/>
    <property type="match status" value="1"/>
</dbReference>
<evidence type="ECO:0000259" key="9">
    <source>
        <dbReference type="Pfam" id="PF01551"/>
    </source>
</evidence>
<organism evidence="10 11">
    <name type="scientific">Georhizobium profundi</name>
    <dbReference type="NCBI Taxonomy" id="2341112"/>
    <lineage>
        <taxon>Bacteria</taxon>
        <taxon>Pseudomonadati</taxon>
        <taxon>Pseudomonadota</taxon>
        <taxon>Alphaproteobacteria</taxon>
        <taxon>Hyphomicrobiales</taxon>
        <taxon>Rhizobiaceae</taxon>
        <taxon>Georhizobium</taxon>
    </lineage>
</organism>
<keyword evidence="2" id="KW-0645">Protease</keyword>
<keyword evidence="11" id="KW-1185">Reference proteome</keyword>
<dbReference type="InterPro" id="IPR050570">
    <property type="entry name" value="Cell_wall_metabolism_enzyme"/>
</dbReference>
<dbReference type="PANTHER" id="PTHR21666">
    <property type="entry name" value="PEPTIDASE-RELATED"/>
    <property type="match status" value="1"/>
</dbReference>
<sequence length="402" mass="43059">MTIRPWVVGLAGCAAALLLGGYFVATTYLILRDDLIGASVARQARIQHVYEDRIAALRAQVDRVTSRQMLDQRMMEDQVEKLMAHQAALSSRHGRLDAILERAGDAVAPEIEAPLPTPRPDGPARRAALSGSGDALDAIAMITDSTTTATTPPSSRVSAYAPTARSQADRSDRLFLELRSSLDDLETEQMQKVRALAANASGTAEAIAGILRNTGLDVPLNDETAMGGPYLPRRGGGAFDATLDELDLALNRLDMIRDHAARMPLGNPAEGHPITSRYGTRRDPFFRRAAFHAGIDFRVAKGESIEAAGSGTVIGAGRRGGYGKMVEIDHGEGVVTRYAHLSDILVSEGQTVSRGDLIGRAGSTGRSTGPHLHYEVRFHDEPVDPARFLQAGASLEPLLAAR</sequence>
<reference evidence="10 11" key="1">
    <citation type="submission" date="2018-09" db="EMBL/GenBank/DDBJ databases">
        <title>Marinorhizobium profundi gen. nov., sp. nov., isolated from a deep-sea sediment sample from the New Britain Trench and proposal of Marinorhizobiaceae fam. nov. in the order Rhizobiales of the class Alphaproteobacteria.</title>
        <authorList>
            <person name="Cao J."/>
        </authorList>
    </citation>
    <scope>NUCLEOTIDE SEQUENCE [LARGE SCALE GENOMIC DNA]</scope>
    <source>
        <strain evidence="10 11">WS11</strain>
    </source>
</reference>
<evidence type="ECO:0000256" key="1">
    <source>
        <dbReference type="ARBA" id="ARBA00001947"/>
    </source>
</evidence>
<keyword evidence="5" id="KW-0862">Zinc</keyword>
<evidence type="ECO:0000256" key="2">
    <source>
        <dbReference type="ARBA" id="ARBA00022670"/>
    </source>
</evidence>
<evidence type="ECO:0000256" key="7">
    <source>
        <dbReference type="SAM" id="MobiDB-lite"/>
    </source>
</evidence>
<keyword evidence="3" id="KW-0479">Metal-binding</keyword>
<comment type="cofactor">
    <cofactor evidence="1">
        <name>Zn(2+)</name>
        <dbReference type="ChEBI" id="CHEBI:29105"/>
    </cofactor>
</comment>
<accession>A0A3Q8XUB7</accession>
<dbReference type="Proteomes" id="UP000268192">
    <property type="component" value="Chromosome"/>
</dbReference>
<evidence type="ECO:0000256" key="6">
    <source>
        <dbReference type="ARBA" id="ARBA00023049"/>
    </source>
</evidence>
<keyword evidence="4" id="KW-0378">Hydrolase</keyword>
<dbReference type="EMBL" id="CP032509">
    <property type="protein sequence ID" value="AZN73770.1"/>
    <property type="molecule type" value="Genomic_DNA"/>
</dbReference>
<dbReference type="FunFam" id="2.70.70.10:FF:000006">
    <property type="entry name" value="M23 family peptidase"/>
    <property type="match status" value="1"/>
</dbReference>
<keyword evidence="8" id="KW-1133">Transmembrane helix</keyword>
<gene>
    <name evidence="10" type="ORF">D5400_11895</name>
</gene>
<feature type="region of interest" description="Disordered" evidence="7">
    <location>
        <begin position="145"/>
        <end position="164"/>
    </location>
</feature>
<evidence type="ECO:0000313" key="10">
    <source>
        <dbReference type="EMBL" id="AZN73770.1"/>
    </source>
</evidence>
<dbReference type="InterPro" id="IPR016047">
    <property type="entry name" value="M23ase_b-sheet_dom"/>
</dbReference>
<evidence type="ECO:0000256" key="4">
    <source>
        <dbReference type="ARBA" id="ARBA00022801"/>
    </source>
</evidence>
<dbReference type="GO" id="GO:0046872">
    <property type="term" value="F:metal ion binding"/>
    <property type="evidence" value="ECO:0007669"/>
    <property type="project" value="UniProtKB-KW"/>
</dbReference>
<keyword evidence="8" id="KW-0472">Membrane</keyword>
<name>A0A3Q8XUB7_9HYPH</name>
<evidence type="ECO:0000313" key="11">
    <source>
        <dbReference type="Proteomes" id="UP000268192"/>
    </source>
</evidence>
<feature type="domain" description="M23ase beta-sheet core" evidence="9">
    <location>
        <begin position="291"/>
        <end position="385"/>
    </location>
</feature>
<evidence type="ECO:0000256" key="5">
    <source>
        <dbReference type="ARBA" id="ARBA00022833"/>
    </source>
</evidence>
<protein>
    <submittedName>
        <fullName evidence="10">M23 family metallopeptidase</fullName>
    </submittedName>
</protein>
<feature type="transmembrane region" description="Helical" evidence="8">
    <location>
        <begin position="6"/>
        <end position="31"/>
    </location>
</feature>
<evidence type="ECO:0000256" key="8">
    <source>
        <dbReference type="SAM" id="Phobius"/>
    </source>
</evidence>
<dbReference type="Pfam" id="PF01551">
    <property type="entry name" value="Peptidase_M23"/>
    <property type="match status" value="1"/>
</dbReference>
<feature type="compositionally biased region" description="Low complexity" evidence="7">
    <location>
        <begin position="145"/>
        <end position="155"/>
    </location>
</feature>
<dbReference type="KEGG" id="abaw:D5400_11895"/>
<dbReference type="AlphaFoldDB" id="A0A3Q8XUB7"/>
<keyword evidence="8" id="KW-0812">Transmembrane</keyword>
<dbReference type="Gene3D" id="2.70.70.10">
    <property type="entry name" value="Glucose Permease (Domain IIA)"/>
    <property type="match status" value="1"/>
</dbReference>
<keyword evidence="6" id="KW-0482">Metalloprotease</keyword>
<dbReference type="GO" id="GO:0004222">
    <property type="term" value="F:metalloendopeptidase activity"/>
    <property type="evidence" value="ECO:0007669"/>
    <property type="project" value="TreeGrafter"/>
</dbReference>
<dbReference type="InterPro" id="IPR011055">
    <property type="entry name" value="Dup_hybrid_motif"/>
</dbReference>
<dbReference type="OrthoDB" id="9805070at2"/>